<dbReference type="GO" id="GO:0005737">
    <property type="term" value="C:cytoplasm"/>
    <property type="evidence" value="ECO:0007669"/>
    <property type="project" value="TreeGrafter"/>
</dbReference>
<comment type="cofactor">
    <cofactor evidence="3">
        <name>Co(2+)</name>
        <dbReference type="ChEBI" id="CHEBI:48828"/>
    </cofactor>
</comment>
<dbReference type="FunFam" id="1.10.3210.10:FF:000011">
    <property type="entry name" value="HD domain-containing protein 2"/>
    <property type="match status" value="1"/>
</dbReference>
<evidence type="ECO:0000256" key="7">
    <source>
        <dbReference type="ARBA" id="ARBA00011738"/>
    </source>
</evidence>
<dbReference type="Gene3D" id="1.10.3210.10">
    <property type="entry name" value="Hypothetical protein af1432"/>
    <property type="match status" value="1"/>
</dbReference>
<organism evidence="14 15">
    <name type="scientific">Metschnikowia aff. pulcherrima</name>
    <dbReference type="NCBI Taxonomy" id="2163413"/>
    <lineage>
        <taxon>Eukaryota</taxon>
        <taxon>Fungi</taxon>
        <taxon>Dikarya</taxon>
        <taxon>Ascomycota</taxon>
        <taxon>Saccharomycotina</taxon>
        <taxon>Pichiomycetes</taxon>
        <taxon>Metschnikowiaceae</taxon>
        <taxon>Metschnikowia</taxon>
    </lineage>
</organism>
<dbReference type="EC" id="3.1.3.89" evidence="8"/>
<dbReference type="InterPro" id="IPR039356">
    <property type="entry name" value="YfbR/HDDC2"/>
</dbReference>
<dbReference type="PANTHER" id="PTHR11845">
    <property type="entry name" value="5'-DEOXYNUCLEOTIDASE HDDC2"/>
    <property type="match status" value="1"/>
</dbReference>
<evidence type="ECO:0000313" key="15">
    <source>
        <dbReference type="Proteomes" id="UP000292447"/>
    </source>
</evidence>
<evidence type="ECO:0000256" key="12">
    <source>
        <dbReference type="ARBA" id="ARBA00023285"/>
    </source>
</evidence>
<feature type="domain" description="HD" evidence="13">
    <location>
        <begin position="81"/>
        <end position="186"/>
    </location>
</feature>
<protein>
    <recommendedName>
        <fullName evidence="8">5'-deoxynucleotidase</fullName>
        <ecNumber evidence="8">3.1.3.89</ecNumber>
    </recommendedName>
</protein>
<proteinExistence type="inferred from homology"/>
<comment type="function">
    <text evidence="5">Catalyzes the dephosphorylation of the nucleoside 5'-monophosphates deoxyadenosine monophosphate (dAMP), deoxycytidine monophosphate (dCMP), deoxyguanosine monophosphate (dGMP) and deoxythymidine monophosphate (dTMP).</text>
</comment>
<evidence type="ECO:0000256" key="5">
    <source>
        <dbReference type="ARBA" id="ARBA00004074"/>
    </source>
</evidence>
<dbReference type="CDD" id="cd00077">
    <property type="entry name" value="HDc"/>
    <property type="match status" value="1"/>
</dbReference>
<dbReference type="InterPro" id="IPR006674">
    <property type="entry name" value="HD_domain"/>
</dbReference>
<dbReference type="SUPFAM" id="SSF109604">
    <property type="entry name" value="HD-domain/PDEase-like"/>
    <property type="match status" value="1"/>
</dbReference>
<name>A0A4P6XPZ3_9ASCO</name>
<comment type="catalytic activity">
    <reaction evidence="1">
        <text>a 2'-deoxyribonucleoside 5'-phosphate + H2O = a 2'-deoxyribonucleoside + phosphate</text>
        <dbReference type="Rhea" id="RHEA:36167"/>
        <dbReference type="ChEBI" id="CHEBI:15377"/>
        <dbReference type="ChEBI" id="CHEBI:18274"/>
        <dbReference type="ChEBI" id="CHEBI:43474"/>
        <dbReference type="ChEBI" id="CHEBI:65317"/>
        <dbReference type="EC" id="3.1.3.89"/>
    </reaction>
</comment>
<gene>
    <name evidence="14" type="primary">MPUL0C07360</name>
    <name evidence="14" type="ORF">METSCH_C07360</name>
</gene>
<comment type="cofactor">
    <cofactor evidence="2">
        <name>Mn(2+)</name>
        <dbReference type="ChEBI" id="CHEBI:29035"/>
    </cofactor>
</comment>
<evidence type="ECO:0000256" key="11">
    <source>
        <dbReference type="ARBA" id="ARBA00022842"/>
    </source>
</evidence>
<evidence type="ECO:0000256" key="2">
    <source>
        <dbReference type="ARBA" id="ARBA00001936"/>
    </source>
</evidence>
<dbReference type="GO" id="GO:0046872">
    <property type="term" value="F:metal ion binding"/>
    <property type="evidence" value="ECO:0007669"/>
    <property type="project" value="UniProtKB-KW"/>
</dbReference>
<evidence type="ECO:0000256" key="8">
    <source>
        <dbReference type="ARBA" id="ARBA00012964"/>
    </source>
</evidence>
<evidence type="ECO:0000256" key="9">
    <source>
        <dbReference type="ARBA" id="ARBA00022723"/>
    </source>
</evidence>
<evidence type="ECO:0000256" key="3">
    <source>
        <dbReference type="ARBA" id="ARBA00001941"/>
    </source>
</evidence>
<evidence type="ECO:0000313" key="14">
    <source>
        <dbReference type="EMBL" id="QBM88755.1"/>
    </source>
</evidence>
<keyword evidence="9" id="KW-0479">Metal-binding</keyword>
<dbReference type="GO" id="GO:0009159">
    <property type="term" value="P:deoxyribonucleoside monophosphate catabolic process"/>
    <property type="evidence" value="ECO:0007669"/>
    <property type="project" value="UniProtKB-ARBA"/>
</dbReference>
<dbReference type="PROSITE" id="PS51831">
    <property type="entry name" value="HD"/>
    <property type="match status" value="1"/>
</dbReference>
<evidence type="ECO:0000256" key="1">
    <source>
        <dbReference type="ARBA" id="ARBA00001638"/>
    </source>
</evidence>
<evidence type="ECO:0000256" key="10">
    <source>
        <dbReference type="ARBA" id="ARBA00022801"/>
    </source>
</evidence>
<dbReference type="SMART" id="SM00471">
    <property type="entry name" value="HDc"/>
    <property type="match status" value="1"/>
</dbReference>
<dbReference type="Pfam" id="PF13023">
    <property type="entry name" value="HD_3"/>
    <property type="match status" value="1"/>
</dbReference>
<dbReference type="GO" id="GO:0002953">
    <property type="term" value="F:5'-deoxynucleotidase activity"/>
    <property type="evidence" value="ECO:0007669"/>
    <property type="project" value="UniProtKB-EC"/>
</dbReference>
<keyword evidence="12" id="KW-0170">Cobalt</keyword>
<keyword evidence="10 14" id="KW-0378">Hydrolase</keyword>
<evidence type="ECO:0000259" key="13">
    <source>
        <dbReference type="PROSITE" id="PS51831"/>
    </source>
</evidence>
<dbReference type="InterPro" id="IPR003607">
    <property type="entry name" value="HD/PDEase_dom"/>
</dbReference>
<evidence type="ECO:0000256" key="6">
    <source>
        <dbReference type="ARBA" id="ARBA00009999"/>
    </source>
</evidence>
<comment type="cofactor">
    <cofactor evidence="4">
        <name>Mg(2+)</name>
        <dbReference type="ChEBI" id="CHEBI:18420"/>
    </cofactor>
</comment>
<reference evidence="15" key="1">
    <citation type="submission" date="2019-03" db="EMBL/GenBank/DDBJ databases">
        <title>Snf2 controls pulcherriminic acid biosynthesis and connects pigmentation and antifungal activity of the yeast Metschnikowia pulcherrima.</title>
        <authorList>
            <person name="Gore-Lloyd D."/>
            <person name="Sumann I."/>
            <person name="Brachmann A.O."/>
            <person name="Schneeberger K."/>
            <person name="Ortiz-Merino R.A."/>
            <person name="Moreno-Beltran M."/>
            <person name="Schlaefli M."/>
            <person name="Kirner P."/>
            <person name="Santos Kron A."/>
            <person name="Wolfe K.H."/>
            <person name="Piel J."/>
            <person name="Ahrens C.H."/>
            <person name="Henk D."/>
            <person name="Freimoser F.M."/>
        </authorList>
    </citation>
    <scope>NUCLEOTIDE SEQUENCE [LARGE SCALE GENOMIC DNA]</scope>
    <source>
        <strain evidence="15">APC 1.2</strain>
    </source>
</reference>
<accession>A0A4P6XPZ3</accession>
<dbReference type="EMBL" id="CP034458">
    <property type="protein sequence ID" value="QBM88755.1"/>
    <property type="molecule type" value="Genomic_DNA"/>
</dbReference>
<comment type="similarity">
    <text evidence="6">Belongs to the HDDC2 family.</text>
</comment>
<keyword evidence="11" id="KW-0460">Magnesium</keyword>
<comment type="subunit">
    <text evidence="7">Homodimer.</text>
</comment>
<dbReference type="STRING" id="2163413.A0A4P6XPZ3"/>
<dbReference type="PANTHER" id="PTHR11845:SF13">
    <property type="entry name" value="5'-DEOXYNUCLEOTIDASE HDDC2"/>
    <property type="match status" value="1"/>
</dbReference>
<keyword evidence="15" id="KW-1185">Reference proteome</keyword>
<dbReference type="AlphaFoldDB" id="A0A4P6XPZ3"/>
<dbReference type="Proteomes" id="UP000292447">
    <property type="component" value="Chromosome III"/>
</dbReference>
<evidence type="ECO:0000256" key="4">
    <source>
        <dbReference type="ARBA" id="ARBA00001946"/>
    </source>
</evidence>
<sequence>MPHQHSPKHTFLYFQQYFPYPSMSSQWTPEAVVPEKIQRLLQQSTPINSMLAFVQIVRLLKTQPRTGWIDRKIPRVDAESIADHMYRMLIIAMALPRLKVDVDKCVKIALVHDIAEALVGDITPFGGVPKEEKHRRELASIEYMASIVSSYNPEFATEMRELWLDYEEIRCLEARYVKDIDKYEMIQQAWDYEQEVGLSCDLSEFYLARSGIVSEEIGALCDEVIRQRTAFVENLKNES</sequence>